<evidence type="ECO:0000313" key="3">
    <source>
        <dbReference type="Proteomes" id="UP000294933"/>
    </source>
</evidence>
<dbReference type="Proteomes" id="UP000294933">
    <property type="component" value="Unassembled WGS sequence"/>
</dbReference>
<evidence type="ECO:0000313" key="2">
    <source>
        <dbReference type="EMBL" id="TDL23248.1"/>
    </source>
</evidence>
<feature type="domain" description="DUF6593" evidence="1">
    <location>
        <begin position="10"/>
        <end position="161"/>
    </location>
</feature>
<sequence>MTIFELTSSDIQNCSVLLENRQTRYTVETNKPGNHTFIREGGKEGKCLATIGRHGLKADTIQFGENQPVSVGSWLKSGFLGLGRGLPASFSHNGRKYTWKDVDKDTIAVFASDSPQPIATYHKPPPYRLAKEGITLSIHSHVEESLRNLIIISLVDIEYSRQGKAMEQERDYTAAATYASLRG</sequence>
<proteinExistence type="predicted"/>
<dbReference type="EMBL" id="ML170171">
    <property type="protein sequence ID" value="TDL23248.1"/>
    <property type="molecule type" value="Genomic_DNA"/>
</dbReference>
<accession>A0A4Y7Q7R7</accession>
<organism evidence="2 3">
    <name type="scientific">Rickenella mellea</name>
    <dbReference type="NCBI Taxonomy" id="50990"/>
    <lineage>
        <taxon>Eukaryota</taxon>
        <taxon>Fungi</taxon>
        <taxon>Dikarya</taxon>
        <taxon>Basidiomycota</taxon>
        <taxon>Agaricomycotina</taxon>
        <taxon>Agaricomycetes</taxon>
        <taxon>Hymenochaetales</taxon>
        <taxon>Rickenellaceae</taxon>
        <taxon>Rickenella</taxon>
    </lineage>
</organism>
<protein>
    <recommendedName>
        <fullName evidence="1">DUF6593 domain-containing protein</fullName>
    </recommendedName>
</protein>
<dbReference type="AlphaFoldDB" id="A0A4Y7Q7R7"/>
<evidence type="ECO:0000259" key="1">
    <source>
        <dbReference type="Pfam" id="PF20236"/>
    </source>
</evidence>
<gene>
    <name evidence="2" type="ORF">BD410DRAFT_897701</name>
</gene>
<reference evidence="2 3" key="1">
    <citation type="submission" date="2018-06" db="EMBL/GenBank/DDBJ databases">
        <title>A transcriptomic atlas of mushroom development highlights an independent origin of complex multicellularity.</title>
        <authorList>
            <consortium name="DOE Joint Genome Institute"/>
            <person name="Krizsan K."/>
            <person name="Almasi E."/>
            <person name="Merenyi Z."/>
            <person name="Sahu N."/>
            <person name="Viragh M."/>
            <person name="Koszo T."/>
            <person name="Mondo S."/>
            <person name="Kiss B."/>
            <person name="Balint B."/>
            <person name="Kues U."/>
            <person name="Barry K."/>
            <person name="Hegedus J.C."/>
            <person name="Henrissat B."/>
            <person name="Johnson J."/>
            <person name="Lipzen A."/>
            <person name="Ohm R."/>
            <person name="Nagy I."/>
            <person name="Pangilinan J."/>
            <person name="Yan J."/>
            <person name="Xiong Y."/>
            <person name="Grigoriev I.V."/>
            <person name="Hibbett D.S."/>
            <person name="Nagy L.G."/>
        </authorList>
    </citation>
    <scope>NUCLEOTIDE SEQUENCE [LARGE SCALE GENOMIC DNA]</scope>
    <source>
        <strain evidence="2 3">SZMC22713</strain>
    </source>
</reference>
<dbReference type="InterPro" id="IPR046528">
    <property type="entry name" value="DUF6593"/>
</dbReference>
<dbReference type="Pfam" id="PF20236">
    <property type="entry name" value="DUF6593"/>
    <property type="match status" value="1"/>
</dbReference>
<dbReference type="VEuPathDB" id="FungiDB:BD410DRAFT_897701"/>
<name>A0A4Y7Q7R7_9AGAM</name>
<keyword evidence="3" id="KW-1185">Reference proteome</keyword>